<evidence type="ECO:0000313" key="1">
    <source>
        <dbReference type="EMBL" id="KAJ2980138.1"/>
    </source>
</evidence>
<gene>
    <name evidence="1" type="ORF">NQ176_g2820</name>
</gene>
<organism evidence="1 2">
    <name type="scientific">Zarea fungicola</name>
    <dbReference type="NCBI Taxonomy" id="93591"/>
    <lineage>
        <taxon>Eukaryota</taxon>
        <taxon>Fungi</taxon>
        <taxon>Dikarya</taxon>
        <taxon>Ascomycota</taxon>
        <taxon>Pezizomycotina</taxon>
        <taxon>Sordariomycetes</taxon>
        <taxon>Hypocreomycetidae</taxon>
        <taxon>Hypocreales</taxon>
        <taxon>Cordycipitaceae</taxon>
        <taxon>Zarea</taxon>
    </lineage>
</organism>
<comment type="caution">
    <text evidence="1">The sequence shown here is derived from an EMBL/GenBank/DDBJ whole genome shotgun (WGS) entry which is preliminary data.</text>
</comment>
<protein>
    <submittedName>
        <fullName evidence="1">Uncharacterized protein</fullName>
    </submittedName>
</protein>
<dbReference type="Proteomes" id="UP001143910">
    <property type="component" value="Unassembled WGS sequence"/>
</dbReference>
<name>A0ACC1NMU3_9HYPO</name>
<dbReference type="EMBL" id="JANJQO010000222">
    <property type="protein sequence ID" value="KAJ2980138.1"/>
    <property type="molecule type" value="Genomic_DNA"/>
</dbReference>
<accession>A0ACC1NMU3</accession>
<sequence>MQGHYILLALGAIALYFLYQQVFAKKETRPLPPGPKPVPLVGNIKDLPVHGELESLHWLQLKDKYGPVSSITILGQTLVIIHDKDAAIELLEKRSVQTSGRPVMEFAFNLCGLSGFLSSQQNNATLRKYRKFVHQEFGTKSATASFNKIQLLESSKLISRLLEKPDNLDSNLRSFAGSVILKITYGYSADTQAPDPLISLIERVALNISKMLVAGAWFVDVIPVLRYVPSWCPGAGFKRTAAKWKKMLHAVVDLPFSFTLEQMGSGNATPSYVSKLVQSLQSGDDLRLDDSDAHAIKWTAANLYAAGADTTISTMRSVILAMIMFPDVQRKAQEEIDKVTGGSRLPDFDDRDRLPYVNNLVQEALRWCPVAPMGVPHRADEDMSYNGYLIPKGSYLLPAAWWLCHDPAVYHDPDAFDPARYSEPFNEPHPDFVFGFGRRKCPGLHLADASLFIAIARMLSAFSVAKALDANGQEVEVELRVKPGIVASPEDFQYRLTARSAELARAIREQDLGTAEADSHAGLLQEPVSHFIELGDK</sequence>
<reference evidence="1" key="1">
    <citation type="submission" date="2022-08" db="EMBL/GenBank/DDBJ databases">
        <title>Genome Sequence of Lecanicillium fungicola.</title>
        <authorList>
            <person name="Buettner E."/>
        </authorList>
    </citation>
    <scope>NUCLEOTIDE SEQUENCE</scope>
    <source>
        <strain evidence="1">Babe33</strain>
    </source>
</reference>
<keyword evidence="2" id="KW-1185">Reference proteome</keyword>
<evidence type="ECO:0000313" key="2">
    <source>
        <dbReference type="Proteomes" id="UP001143910"/>
    </source>
</evidence>
<proteinExistence type="predicted"/>